<feature type="compositionally biased region" description="Basic and acidic residues" evidence="1">
    <location>
        <begin position="409"/>
        <end position="428"/>
    </location>
</feature>
<evidence type="ECO:0000256" key="1">
    <source>
        <dbReference type="SAM" id="MobiDB-lite"/>
    </source>
</evidence>
<dbReference type="Gene3D" id="1.20.58.2200">
    <property type="match status" value="1"/>
</dbReference>
<dbReference type="STRING" id="1817764.A2637_08005"/>
<protein>
    <recommendedName>
        <fullName evidence="3">LysM domain-containing protein</fullName>
    </recommendedName>
</protein>
<reference evidence="4 5" key="1">
    <citation type="journal article" date="2016" name="Nat. Commun.">
        <title>Thousands of microbial genomes shed light on interconnected biogeochemical processes in an aquifer system.</title>
        <authorList>
            <person name="Anantharaman K."/>
            <person name="Brown C.T."/>
            <person name="Hug L.A."/>
            <person name="Sharon I."/>
            <person name="Castelle C.J."/>
            <person name="Probst A.J."/>
            <person name="Thomas B.C."/>
            <person name="Singh A."/>
            <person name="Wilkins M.J."/>
            <person name="Karaoz U."/>
            <person name="Brodie E.L."/>
            <person name="Williams K.H."/>
            <person name="Hubbard S.S."/>
            <person name="Banfield J.F."/>
        </authorList>
    </citation>
    <scope>NUCLEOTIDE SEQUENCE [LARGE SCALE GENOMIC DNA]</scope>
</reference>
<feature type="compositionally biased region" description="Basic and acidic residues" evidence="1">
    <location>
        <begin position="352"/>
        <end position="366"/>
    </location>
</feature>
<evidence type="ECO:0000256" key="2">
    <source>
        <dbReference type="SAM" id="Phobius"/>
    </source>
</evidence>
<feature type="region of interest" description="Disordered" evidence="1">
    <location>
        <begin position="131"/>
        <end position="231"/>
    </location>
</feature>
<dbReference type="Pfam" id="PF01476">
    <property type="entry name" value="LysM"/>
    <property type="match status" value="1"/>
</dbReference>
<dbReference type="CDD" id="cd00118">
    <property type="entry name" value="LysM"/>
    <property type="match status" value="1"/>
</dbReference>
<feature type="region of interest" description="Disordered" evidence="1">
    <location>
        <begin position="489"/>
        <end position="557"/>
    </location>
</feature>
<keyword evidence="2" id="KW-1133">Transmembrane helix</keyword>
<dbReference type="NCBIfam" id="TIGR03504">
    <property type="entry name" value="FimV_Cterm"/>
    <property type="match status" value="1"/>
</dbReference>
<feature type="region of interest" description="Disordered" evidence="1">
    <location>
        <begin position="349"/>
        <end position="447"/>
    </location>
</feature>
<organism evidence="4 5">
    <name type="scientific">Candidatus Muproteobacteria bacterium RIFCSPHIGHO2_01_FULL_65_16</name>
    <dbReference type="NCBI Taxonomy" id="1817764"/>
    <lineage>
        <taxon>Bacteria</taxon>
        <taxon>Pseudomonadati</taxon>
        <taxon>Pseudomonadota</taxon>
        <taxon>Candidatus Muproteobacteria</taxon>
    </lineage>
</organism>
<dbReference type="PROSITE" id="PS51782">
    <property type="entry name" value="LYSM"/>
    <property type="match status" value="1"/>
</dbReference>
<dbReference type="InterPro" id="IPR020011">
    <property type="entry name" value="FimV_C"/>
</dbReference>
<feature type="compositionally biased region" description="Low complexity" evidence="1">
    <location>
        <begin position="506"/>
        <end position="519"/>
    </location>
</feature>
<feature type="transmembrane region" description="Helical" evidence="2">
    <location>
        <begin position="573"/>
        <end position="593"/>
    </location>
</feature>
<proteinExistence type="predicted"/>
<dbReference type="InterPro" id="IPR038440">
    <property type="entry name" value="FimV_C_sf"/>
</dbReference>
<dbReference type="AlphaFoldDB" id="A0A1F6TLC7"/>
<feature type="compositionally biased region" description="Basic and acidic residues" evidence="1">
    <location>
        <begin position="377"/>
        <end position="399"/>
    </location>
</feature>
<keyword evidence="2" id="KW-0812">Transmembrane</keyword>
<dbReference type="Gene3D" id="3.10.350.10">
    <property type="entry name" value="LysM domain"/>
    <property type="match status" value="1"/>
</dbReference>
<dbReference type="InterPro" id="IPR036779">
    <property type="entry name" value="LysM_dom_sf"/>
</dbReference>
<dbReference type="InterPro" id="IPR057840">
    <property type="entry name" value="FimV_N"/>
</dbReference>
<dbReference type="Pfam" id="PF25800">
    <property type="entry name" value="FimV_N"/>
    <property type="match status" value="1"/>
</dbReference>
<feature type="domain" description="LysM" evidence="3">
    <location>
        <begin position="243"/>
        <end position="299"/>
    </location>
</feature>
<name>A0A1F6TLC7_9PROT</name>
<keyword evidence="2" id="KW-0472">Membrane</keyword>
<dbReference type="Proteomes" id="UP000179360">
    <property type="component" value="Unassembled WGS sequence"/>
</dbReference>
<feature type="compositionally biased region" description="Low complexity" evidence="1">
    <location>
        <begin position="135"/>
        <end position="148"/>
    </location>
</feature>
<dbReference type="SMART" id="SM00257">
    <property type="entry name" value="LysM"/>
    <property type="match status" value="1"/>
</dbReference>
<accession>A0A1F6TLC7</accession>
<dbReference type="InterPro" id="IPR020012">
    <property type="entry name" value="LysM_FimV"/>
</dbReference>
<evidence type="ECO:0000313" key="5">
    <source>
        <dbReference type="Proteomes" id="UP000179360"/>
    </source>
</evidence>
<dbReference type="InterPro" id="IPR018392">
    <property type="entry name" value="LysM"/>
</dbReference>
<feature type="compositionally biased region" description="Basic and acidic residues" evidence="1">
    <location>
        <begin position="165"/>
        <end position="174"/>
    </location>
</feature>
<feature type="non-terminal residue" evidence="4">
    <location>
        <position position="947"/>
    </location>
</feature>
<gene>
    <name evidence="4" type="ORF">A2637_08005</name>
</gene>
<evidence type="ECO:0000313" key="4">
    <source>
        <dbReference type="EMBL" id="OGI45933.1"/>
    </source>
</evidence>
<feature type="compositionally biased region" description="Pro residues" evidence="1">
    <location>
        <begin position="149"/>
        <end position="161"/>
    </location>
</feature>
<comment type="caution">
    <text evidence="4">The sequence shown here is derived from an EMBL/GenBank/DDBJ whole genome shotgun (WGS) entry which is preliminary data.</text>
</comment>
<feature type="compositionally biased region" description="Basic and acidic residues" evidence="1">
    <location>
        <begin position="437"/>
        <end position="446"/>
    </location>
</feature>
<dbReference type="EMBL" id="MFSY01000060">
    <property type="protein sequence ID" value="OGI45933.1"/>
    <property type="molecule type" value="Genomic_DNA"/>
</dbReference>
<sequence length="947" mass="99707">MVIGALLALFPLASHALGLGKLKMHSALNEQLNAEIEFTSISEQELKGLNVTLAGRAEFDTAGVERLPFLSQIKFNIVRREDGSYALQLKTDQPIEEPFLHVLLQLEWPGGRLVREYTALIDPPYHAIGRPAGIEPPSTAPESEAELAPAPPVVTPYPATEPLPEDIKSAKLAEPEPAPEPEPKAVVTPQEAPPEDVGAAEDRLFGASGGGSKTSISPATGWPEDTGAPQVESLGAGEWANTSEYVVQKGDTLWGIAERIRADKGLSMEQVILAIFRANKGAFFHNNVNNLKAGKILKFPERQTVETIPAPAARKEFRAQYDVWQEYKLKLASASRALKIAETPAPAEAIEPAEKAEKTEKVEQVAKAKKAPVAAAPKEKPAAPREKAAAKPEEPKAAKDATAAPEAGKQPDELLKIVRANLEAKKGGPEQQSAETEPARKERQALAERVTTLEESLVSRQMETKELGDKLGQVRAQLKRESRLIELENAKLAQARQKPETPPAPEAAKPRTAPQPAEQPKAEKPKAEAPPVAPPTKVEKPPAVARPAAPAPSPGTEKDLIASLTAAVTSGDLLPIVGGVVLLIGGVIALIYFKRRRKSLAEFEESILKSDTAGAEAGATTDTTGQSVTSAGETSFLSDFSQGGAGRAHADEVDPVAEAEVYLAYGRDETAEEILKDAVVKNPERHELKQKLLEIYHQRNDVKAFETLAEELYAAGGGGGKIWEKVEEMGRKLNPANPMFRGGAGAKPAPVAAKAPTAKPAPAAAPAAVKTAAPPATAPEASAAAAGMESVGGFDFDLEAPVAAHAPSAGSIDFDLDLAASLKPAPAAEPTAPAPELGAGVDMGLDTLDMGQSAADSGIDFDLGKGGLGEVSLEAAPETAGAEIQWESMGAPAEEITVEAVAVPAAEDQQSQWDETATKLDLARAYIDMGDAEGARSILDEVMAEGN</sequence>
<evidence type="ECO:0000259" key="3">
    <source>
        <dbReference type="PROSITE" id="PS51782"/>
    </source>
</evidence>
<dbReference type="NCBIfam" id="TIGR03505">
    <property type="entry name" value="FimV_core"/>
    <property type="match status" value="1"/>
</dbReference>